<dbReference type="InterPro" id="IPR050237">
    <property type="entry name" value="ATP-dep_AMP-bd_enzyme"/>
</dbReference>
<evidence type="ECO:0000313" key="5">
    <source>
        <dbReference type="EMBL" id="SEN20841.1"/>
    </source>
</evidence>
<dbReference type="Pfam" id="PF00501">
    <property type="entry name" value="AMP-binding"/>
    <property type="match status" value="1"/>
</dbReference>
<protein>
    <submittedName>
        <fullName evidence="5">Long-chain acyl-CoA synthetase</fullName>
    </submittedName>
</protein>
<feature type="domain" description="AMP-binding enzyme C-terminal" evidence="4">
    <location>
        <begin position="423"/>
        <end position="497"/>
    </location>
</feature>
<comment type="similarity">
    <text evidence="1">Belongs to the ATP-dependent AMP-binding enzyme family.</text>
</comment>
<dbReference type="FunFam" id="3.30.300.30:FF:000008">
    <property type="entry name" value="2,3-dihydroxybenzoate-AMP ligase"/>
    <property type="match status" value="1"/>
</dbReference>
<dbReference type="InterPro" id="IPR000873">
    <property type="entry name" value="AMP-dep_synth/lig_dom"/>
</dbReference>
<evidence type="ECO:0000259" key="3">
    <source>
        <dbReference type="Pfam" id="PF00501"/>
    </source>
</evidence>
<dbReference type="InterPro" id="IPR045851">
    <property type="entry name" value="AMP-bd_C_sf"/>
</dbReference>
<keyword evidence="6" id="KW-1185">Reference proteome</keyword>
<dbReference type="PANTHER" id="PTHR43767:SF1">
    <property type="entry name" value="NONRIBOSOMAL PEPTIDE SYNTHASE PES1 (EUROFUNG)-RELATED"/>
    <property type="match status" value="1"/>
</dbReference>
<dbReference type="AlphaFoldDB" id="A0A1H8EMN7"/>
<dbReference type="InterPro" id="IPR020845">
    <property type="entry name" value="AMP-binding_CS"/>
</dbReference>
<evidence type="ECO:0000259" key="4">
    <source>
        <dbReference type="Pfam" id="PF13193"/>
    </source>
</evidence>
<organism evidence="5 6">
    <name type="scientific">Mesobacillus persicus</name>
    <dbReference type="NCBI Taxonomy" id="930146"/>
    <lineage>
        <taxon>Bacteria</taxon>
        <taxon>Bacillati</taxon>
        <taxon>Bacillota</taxon>
        <taxon>Bacilli</taxon>
        <taxon>Bacillales</taxon>
        <taxon>Bacillaceae</taxon>
        <taxon>Mesobacillus</taxon>
    </lineage>
</organism>
<dbReference type="InterPro" id="IPR025110">
    <property type="entry name" value="AMP-bd_C"/>
</dbReference>
<accession>A0A1H8EMN7</accession>
<dbReference type="Proteomes" id="UP000198553">
    <property type="component" value="Unassembled WGS sequence"/>
</dbReference>
<dbReference type="EMBL" id="FOBW01000010">
    <property type="protein sequence ID" value="SEN20841.1"/>
    <property type="molecule type" value="Genomic_DNA"/>
</dbReference>
<dbReference type="OrthoDB" id="9765680at2"/>
<dbReference type="InterPro" id="IPR042099">
    <property type="entry name" value="ANL_N_sf"/>
</dbReference>
<evidence type="ECO:0000256" key="2">
    <source>
        <dbReference type="ARBA" id="ARBA00022598"/>
    </source>
</evidence>
<dbReference type="GO" id="GO:0016878">
    <property type="term" value="F:acid-thiol ligase activity"/>
    <property type="evidence" value="ECO:0007669"/>
    <property type="project" value="UniProtKB-ARBA"/>
</dbReference>
<dbReference type="Pfam" id="PF13193">
    <property type="entry name" value="AMP-binding_C"/>
    <property type="match status" value="1"/>
</dbReference>
<dbReference type="Gene3D" id="3.40.50.12780">
    <property type="entry name" value="N-terminal domain of ligase-like"/>
    <property type="match status" value="1"/>
</dbReference>
<dbReference type="STRING" id="930146.SAMN05192533_11040"/>
<dbReference type="Gene3D" id="3.30.300.30">
    <property type="match status" value="1"/>
</dbReference>
<feature type="domain" description="AMP-dependent synthetase/ligase" evidence="3">
    <location>
        <begin position="15"/>
        <end position="372"/>
    </location>
</feature>
<dbReference type="PANTHER" id="PTHR43767">
    <property type="entry name" value="LONG-CHAIN-FATTY-ACID--COA LIGASE"/>
    <property type="match status" value="1"/>
</dbReference>
<dbReference type="RefSeq" id="WP_090746988.1">
    <property type="nucleotide sequence ID" value="NZ_FOBW01000010.1"/>
</dbReference>
<dbReference type="SUPFAM" id="SSF56801">
    <property type="entry name" value="Acetyl-CoA synthetase-like"/>
    <property type="match status" value="1"/>
</dbReference>
<reference evidence="6" key="1">
    <citation type="submission" date="2016-10" db="EMBL/GenBank/DDBJ databases">
        <authorList>
            <person name="Varghese N."/>
            <person name="Submissions S."/>
        </authorList>
    </citation>
    <scope>NUCLEOTIDE SEQUENCE [LARGE SCALE GENOMIC DNA]</scope>
    <source>
        <strain evidence="6">B48,IBRC-M 10115,DSM 25386,CECT 8001</strain>
    </source>
</reference>
<evidence type="ECO:0000256" key="1">
    <source>
        <dbReference type="ARBA" id="ARBA00006432"/>
    </source>
</evidence>
<evidence type="ECO:0000313" key="6">
    <source>
        <dbReference type="Proteomes" id="UP000198553"/>
    </source>
</evidence>
<name>A0A1H8EMN7_9BACI</name>
<proteinExistence type="inferred from homology"/>
<gene>
    <name evidence="5" type="ORF">SAMN05192533_11040</name>
</gene>
<dbReference type="PROSITE" id="PS00455">
    <property type="entry name" value="AMP_BINDING"/>
    <property type="match status" value="1"/>
</dbReference>
<keyword evidence="2" id="KW-0436">Ligase</keyword>
<sequence>MQNVINRVAIGDIIRRNAARFPEKVALLDGQKEITYQELDEMANQFANFLLSSGLKKGDTIATICGNSWEYVVIFNGIAKAGLVWVPMNPAISVNEKLYILNQVEAKLILADAPLVQNDLGELRKVCSNIISVRGNLGDTNTFLLALDGQTKKEPEVEIQDRDVAQIMFTSGTTGKPKGVMTSHVAVYIASLGNIIESNFGEDEIILTMMPLFHCAQHTFTMSALHRGAKSVIISGFEPETLMKTIEEQKISNMFALPMMYKMILDHPNRSKYNLSSLKRCTYAMAPMDKRSLERCINEICPEFALGTGQTEMYPSTMVFRPEEQLRRFGSYWGTSSLINDTAIMDDNGLILPKGEVGEIVHRGPNVMNGYFKNEEETQRSREFGWHHTGDLGYWDQDGQLVFVDRKKDIIKTGGENVASIMVEGALLMHEKVANAVAVGLPHEHWAEAVTAFIVLKPGTSCTEEEIIRHCKEQLGGFQVPKSVVFLDQLPMTATGKIQKHNLRKQFQSHYNQLNI</sequence>